<reference evidence="1 2" key="1">
    <citation type="submission" date="2017-05" db="EMBL/GenBank/DDBJ databases">
        <authorList>
            <person name="Varghese N."/>
            <person name="Submissions S."/>
        </authorList>
    </citation>
    <scope>NUCLEOTIDE SEQUENCE [LARGE SCALE GENOMIC DNA]</scope>
    <source>
        <strain evidence="1 2">DSM 25457</strain>
    </source>
</reference>
<protein>
    <submittedName>
        <fullName evidence="1">Uncharacterized protein</fullName>
    </submittedName>
</protein>
<name>A0ABY1QHQ8_9BACT</name>
<sequence>MGFMQVLPSQFHASSAALCEREDGAIAVGTQESRNFQCVMGGKSCKRQVAYGRLL</sequence>
<gene>
    <name evidence="1" type="ORF">SAMN06265222_11411</name>
</gene>
<proteinExistence type="predicted"/>
<accession>A0ABY1QHQ8</accession>
<evidence type="ECO:0000313" key="2">
    <source>
        <dbReference type="Proteomes" id="UP001158067"/>
    </source>
</evidence>
<organism evidence="1 2">
    <name type="scientific">Neorhodopirellula lusitana</name>
    <dbReference type="NCBI Taxonomy" id="445327"/>
    <lineage>
        <taxon>Bacteria</taxon>
        <taxon>Pseudomonadati</taxon>
        <taxon>Planctomycetota</taxon>
        <taxon>Planctomycetia</taxon>
        <taxon>Pirellulales</taxon>
        <taxon>Pirellulaceae</taxon>
        <taxon>Neorhodopirellula</taxon>
    </lineage>
</organism>
<dbReference type="EMBL" id="FXUG01000014">
    <property type="protein sequence ID" value="SMP71265.1"/>
    <property type="molecule type" value="Genomic_DNA"/>
</dbReference>
<evidence type="ECO:0000313" key="1">
    <source>
        <dbReference type="EMBL" id="SMP71265.1"/>
    </source>
</evidence>
<keyword evidence="2" id="KW-1185">Reference proteome</keyword>
<comment type="caution">
    <text evidence="1">The sequence shown here is derived from an EMBL/GenBank/DDBJ whole genome shotgun (WGS) entry which is preliminary data.</text>
</comment>
<dbReference type="Proteomes" id="UP001158067">
    <property type="component" value="Unassembled WGS sequence"/>
</dbReference>